<evidence type="ECO:0000313" key="2">
    <source>
        <dbReference type="Proteomes" id="UP001150581"/>
    </source>
</evidence>
<accession>A0ACC1I765</accession>
<reference evidence="1" key="1">
    <citation type="submission" date="2022-07" db="EMBL/GenBank/DDBJ databases">
        <title>Phylogenomic reconstructions and comparative analyses of Kickxellomycotina fungi.</title>
        <authorList>
            <person name="Reynolds N.K."/>
            <person name="Stajich J.E."/>
            <person name="Barry K."/>
            <person name="Grigoriev I.V."/>
            <person name="Crous P."/>
            <person name="Smith M.E."/>
        </authorList>
    </citation>
    <scope>NUCLEOTIDE SEQUENCE</scope>
    <source>
        <strain evidence="1">Benny 63K</strain>
    </source>
</reference>
<name>A0ACC1I765_9FUNG</name>
<proteinExistence type="predicted"/>
<organism evidence="1 2">
    <name type="scientific">Kickxella alabastrina</name>
    <dbReference type="NCBI Taxonomy" id="61397"/>
    <lineage>
        <taxon>Eukaryota</taxon>
        <taxon>Fungi</taxon>
        <taxon>Fungi incertae sedis</taxon>
        <taxon>Zoopagomycota</taxon>
        <taxon>Kickxellomycotina</taxon>
        <taxon>Kickxellomycetes</taxon>
        <taxon>Kickxellales</taxon>
        <taxon>Kickxellaceae</taxon>
        <taxon>Kickxella</taxon>
    </lineage>
</organism>
<comment type="caution">
    <text evidence="1">The sequence shown here is derived from an EMBL/GenBank/DDBJ whole genome shotgun (WGS) entry which is preliminary data.</text>
</comment>
<feature type="non-terminal residue" evidence="1">
    <location>
        <position position="392"/>
    </location>
</feature>
<evidence type="ECO:0000313" key="1">
    <source>
        <dbReference type="EMBL" id="KAJ1886880.1"/>
    </source>
</evidence>
<keyword evidence="2" id="KW-1185">Reference proteome</keyword>
<sequence length="392" mass="43793">MAETYHGFIDTAHDALLIFEACNNGFLSRVQRRFSDRERQNIRSGAVYVWDEEETGMRRWTDGRTWSPSRVHGCFLIYYEIEGRRHQFINKNTTNNGSSSRNSPRSGQIESSPFQSYDLCPPNIMQKKQGLIKKALSLCTNDKRRLHLVCYYSREDLKAGCLGSPTNDSRFAGIQVFEDRYPEIGHGMGRAERYGNGRGRASAETRPWDPTLPEAPIVTRNGPPAYVRSSMTIEKRSRSYRNEVFRYPNYGPYAGPVRHVNAPTLQGPSSYPSQGYQHNGDDNDANPQGTPFPGVQPTPIPRSYTPSAAVESTPSMVKLSGAMPTHGSQRQLHVPKLQLNALTPASVHYSVRAPTYEIGRGSTDFQPTGAGAAYGSHAYSYPSSMWKTAPMP</sequence>
<dbReference type="Proteomes" id="UP001150581">
    <property type="component" value="Unassembled WGS sequence"/>
</dbReference>
<dbReference type="EMBL" id="JANBPG010002145">
    <property type="protein sequence ID" value="KAJ1886880.1"/>
    <property type="molecule type" value="Genomic_DNA"/>
</dbReference>
<gene>
    <name evidence="1" type="primary">PTH2_3</name>
    <name evidence="1" type="ORF">LPJ66_009409</name>
</gene>
<protein>
    <submittedName>
        <fullName evidence="1">Gluconate transport-inducing protein</fullName>
    </submittedName>
</protein>